<evidence type="ECO:0000313" key="2">
    <source>
        <dbReference type="EMBL" id="MFC7343133.1"/>
    </source>
</evidence>
<dbReference type="RefSeq" id="WP_380669723.1">
    <property type="nucleotide sequence ID" value="NZ_JBHTCJ010000008.1"/>
</dbReference>
<dbReference type="EMBL" id="JBHTCJ010000008">
    <property type="protein sequence ID" value="MFC7343133.1"/>
    <property type="molecule type" value="Genomic_DNA"/>
</dbReference>
<organism evidence="2 3">
    <name type="scientific">Saccharopolyspora griseoalba</name>
    <dbReference type="NCBI Taxonomy" id="1431848"/>
    <lineage>
        <taxon>Bacteria</taxon>
        <taxon>Bacillati</taxon>
        <taxon>Actinomycetota</taxon>
        <taxon>Actinomycetes</taxon>
        <taxon>Pseudonocardiales</taxon>
        <taxon>Pseudonocardiaceae</taxon>
        <taxon>Saccharopolyspora</taxon>
    </lineage>
</organism>
<evidence type="ECO:0000256" key="1">
    <source>
        <dbReference type="SAM" id="SignalP"/>
    </source>
</evidence>
<comment type="caution">
    <text evidence="2">The sequence shown here is derived from an EMBL/GenBank/DDBJ whole genome shotgun (WGS) entry which is preliminary data.</text>
</comment>
<dbReference type="InterPro" id="IPR024520">
    <property type="entry name" value="DUF3558"/>
</dbReference>
<feature type="signal peptide" evidence="1">
    <location>
        <begin position="1"/>
        <end position="22"/>
    </location>
</feature>
<dbReference type="PROSITE" id="PS51257">
    <property type="entry name" value="PROKAR_LIPOPROTEIN"/>
    <property type="match status" value="1"/>
</dbReference>
<keyword evidence="1" id="KW-0732">Signal</keyword>
<reference evidence="3" key="1">
    <citation type="journal article" date="2019" name="Int. J. Syst. Evol. Microbiol.">
        <title>The Global Catalogue of Microorganisms (GCM) 10K type strain sequencing project: providing services to taxonomists for standard genome sequencing and annotation.</title>
        <authorList>
            <consortium name="The Broad Institute Genomics Platform"/>
            <consortium name="The Broad Institute Genome Sequencing Center for Infectious Disease"/>
            <person name="Wu L."/>
            <person name="Ma J."/>
        </authorList>
    </citation>
    <scope>NUCLEOTIDE SEQUENCE [LARGE SCALE GENOMIC DNA]</scope>
    <source>
        <strain evidence="3">WLHS5</strain>
    </source>
</reference>
<dbReference type="Proteomes" id="UP001596504">
    <property type="component" value="Unassembled WGS sequence"/>
</dbReference>
<name>A0ABW2LN98_9PSEU</name>
<proteinExistence type="predicted"/>
<sequence length="175" mass="18180">MKTVTRALIAATAGVALFGISACSGSDSGDTAGEPKPQGKAISSFDPCTFFKPDELTSWGVSTQSEDFTQVSFQPGCTWEGEKMDIALQKNADETVQSLKEGESYDSYEPISVGGREAARMIVPGATGQGGCVTVVSTGGGVVLYQIAGAMRDSVADPCAEIEKIANQTASRLPK</sequence>
<dbReference type="Pfam" id="PF12079">
    <property type="entry name" value="DUF3558"/>
    <property type="match status" value="1"/>
</dbReference>
<keyword evidence="3" id="KW-1185">Reference proteome</keyword>
<accession>A0ABW2LN98</accession>
<protein>
    <submittedName>
        <fullName evidence="2">DUF3558 family protein</fullName>
    </submittedName>
</protein>
<feature type="chain" id="PRO_5045378789" evidence="1">
    <location>
        <begin position="23"/>
        <end position="175"/>
    </location>
</feature>
<evidence type="ECO:0000313" key="3">
    <source>
        <dbReference type="Proteomes" id="UP001596504"/>
    </source>
</evidence>
<gene>
    <name evidence="2" type="ORF">ACFQRI_17170</name>
</gene>